<protein>
    <recommendedName>
        <fullName evidence="1">Rab3-GAP regulatory subunit N-terminal domain-containing protein</fullName>
    </recommendedName>
</protein>
<dbReference type="InterPro" id="IPR032839">
    <property type="entry name" value="RAB3GAP_N"/>
</dbReference>
<dbReference type="InterPro" id="IPR026059">
    <property type="entry name" value="Rab3GAP2"/>
</dbReference>
<dbReference type="AlphaFoldDB" id="A0A7R9LN57"/>
<dbReference type="EMBL" id="OC916618">
    <property type="protein sequence ID" value="CAD7644755.1"/>
    <property type="molecule type" value="Genomic_DNA"/>
</dbReference>
<gene>
    <name evidence="2" type="ORF">ONB1V03_LOCUS4840</name>
</gene>
<evidence type="ECO:0000259" key="1">
    <source>
        <dbReference type="Pfam" id="PF14655"/>
    </source>
</evidence>
<dbReference type="Pfam" id="PF14655">
    <property type="entry name" value="RAB3GAP2_N"/>
    <property type="match status" value="1"/>
</dbReference>
<dbReference type="PANTHER" id="PTHR12472">
    <property type="entry name" value="RAB3-GAP REGULATORY DOMAIN"/>
    <property type="match status" value="1"/>
</dbReference>
<dbReference type="Proteomes" id="UP000728032">
    <property type="component" value="Unassembled WGS sequence"/>
</dbReference>
<keyword evidence="3" id="KW-1185">Reference proteome</keyword>
<sequence>MFCLCVGGASHPLSRHHIHAMTASLKKFCVLSDLKALKQILVPDYQTIQERNRDDDYDNRWNWQTSHFLDTTDDQTAADDTDWTQRLMSSMVTFSPFSDLMAFAKQSHLAVYRLKQPGDQSSSATTAAKSTVAPTDGCRELHLSFETQLTSGQNAAFEEITCLLLVPIVSQQKSSSFAFNDWTAIVIGFSSGYFRIYTENGKLLLSQCLHSEPIIDIKCQTFRQMSA</sequence>
<organism evidence="2">
    <name type="scientific">Oppiella nova</name>
    <dbReference type="NCBI Taxonomy" id="334625"/>
    <lineage>
        <taxon>Eukaryota</taxon>
        <taxon>Metazoa</taxon>
        <taxon>Ecdysozoa</taxon>
        <taxon>Arthropoda</taxon>
        <taxon>Chelicerata</taxon>
        <taxon>Arachnida</taxon>
        <taxon>Acari</taxon>
        <taxon>Acariformes</taxon>
        <taxon>Sarcoptiformes</taxon>
        <taxon>Oribatida</taxon>
        <taxon>Brachypylina</taxon>
        <taxon>Oppioidea</taxon>
        <taxon>Oppiidae</taxon>
        <taxon>Oppiella</taxon>
    </lineage>
</organism>
<name>A0A7R9LN57_9ACAR</name>
<dbReference type="PANTHER" id="PTHR12472:SF0">
    <property type="entry name" value="RAB3 GTPASE-ACTIVATING PROTEIN NON-CATALYTIC SUBUNIT"/>
    <property type="match status" value="1"/>
</dbReference>
<feature type="non-terminal residue" evidence="2">
    <location>
        <position position="1"/>
    </location>
</feature>
<reference evidence="2" key="1">
    <citation type="submission" date="2020-11" db="EMBL/GenBank/DDBJ databases">
        <authorList>
            <person name="Tran Van P."/>
        </authorList>
    </citation>
    <scope>NUCLEOTIDE SEQUENCE</scope>
</reference>
<evidence type="ECO:0000313" key="2">
    <source>
        <dbReference type="EMBL" id="CAD7644755.1"/>
    </source>
</evidence>
<proteinExistence type="predicted"/>
<evidence type="ECO:0000313" key="3">
    <source>
        <dbReference type="Proteomes" id="UP000728032"/>
    </source>
</evidence>
<dbReference type="OrthoDB" id="6426760at2759"/>
<accession>A0A7R9LN57</accession>
<feature type="domain" description="Rab3-GAP regulatory subunit N-terminal" evidence="1">
    <location>
        <begin position="90"/>
        <end position="223"/>
    </location>
</feature>
<dbReference type="EMBL" id="CAJPVJ010001793">
    <property type="protein sequence ID" value="CAG2165297.1"/>
    <property type="molecule type" value="Genomic_DNA"/>
</dbReference>